<protein>
    <submittedName>
        <fullName evidence="1">Uncharacterized protein</fullName>
    </submittedName>
</protein>
<dbReference type="PATRIC" id="fig|396268.3.peg.164"/>
<dbReference type="OrthoDB" id="2248799at2"/>
<gene>
    <name evidence="1" type="ORF">IV45_GL000164</name>
</gene>
<name>A0A0R2IAH1_9LACO</name>
<dbReference type="Proteomes" id="UP000050934">
    <property type="component" value="Unassembled WGS sequence"/>
</dbReference>
<comment type="caution">
    <text evidence="1">The sequence shown here is derived from an EMBL/GenBank/DDBJ whole genome shotgun (WGS) entry which is preliminary data.</text>
</comment>
<evidence type="ECO:0000313" key="1">
    <source>
        <dbReference type="EMBL" id="KRN59127.1"/>
    </source>
</evidence>
<proteinExistence type="predicted"/>
<evidence type="ECO:0000313" key="2">
    <source>
        <dbReference type="Proteomes" id="UP000050934"/>
    </source>
</evidence>
<sequence length="309" mass="35433">MTEQKDTTLTSNKVLSLSQSIKSGLTIGEKYVSLLNQLASTTEADELLDAMKQLAAIDLTSPFVKFPQHYETADYYLLFMDRLLELNQVEGISVQEEDDHSLSMQLANFGDKISFKFELDQKQGGAFFAEQDDHEPLFYINLEKTALRFSNRALVNFFIVREIKHYSDLDLAAAVKPLISFAHVLKDQLHFHIDLGILDTENDFLARLAQPELDLKVIDKLFVETADSDYRLLNLPHNNGASLQLDRQVHIELGFDPDDYSQQWSFRVVDDDSAVSFFDVLLHYKLIRDWYLDNRDALAVRSDPLIFAD</sequence>
<dbReference type="AlphaFoldDB" id="A0A0R2IAH1"/>
<dbReference type="EMBL" id="JQBW01000006">
    <property type="protein sequence ID" value="KRN59127.1"/>
    <property type="molecule type" value="Genomic_DNA"/>
</dbReference>
<accession>A0A0R2IAH1</accession>
<keyword evidence="2" id="KW-1185">Reference proteome</keyword>
<dbReference type="STRING" id="396268.IV45_GL000164"/>
<dbReference type="RefSeq" id="WP_057740523.1">
    <property type="nucleotide sequence ID" value="NZ_JQBW01000006.1"/>
</dbReference>
<organism evidence="1 2">
    <name type="scientific">Limosilactobacillus secaliphilus</name>
    <dbReference type="NCBI Taxonomy" id="396268"/>
    <lineage>
        <taxon>Bacteria</taxon>
        <taxon>Bacillati</taxon>
        <taxon>Bacillota</taxon>
        <taxon>Bacilli</taxon>
        <taxon>Lactobacillales</taxon>
        <taxon>Lactobacillaceae</taxon>
        <taxon>Limosilactobacillus</taxon>
    </lineage>
</organism>
<reference evidence="1 2" key="1">
    <citation type="journal article" date="2015" name="Genome Announc.">
        <title>Expanding the biotechnology potential of lactobacilli through comparative genomics of 213 strains and associated genera.</title>
        <authorList>
            <person name="Sun Z."/>
            <person name="Harris H.M."/>
            <person name="McCann A."/>
            <person name="Guo C."/>
            <person name="Argimon S."/>
            <person name="Zhang W."/>
            <person name="Yang X."/>
            <person name="Jeffery I.B."/>
            <person name="Cooney J.C."/>
            <person name="Kagawa T.F."/>
            <person name="Liu W."/>
            <person name="Song Y."/>
            <person name="Salvetti E."/>
            <person name="Wrobel A."/>
            <person name="Rasinkangas P."/>
            <person name="Parkhill J."/>
            <person name="Rea M.C."/>
            <person name="O'Sullivan O."/>
            <person name="Ritari J."/>
            <person name="Douillard F.P."/>
            <person name="Paul Ross R."/>
            <person name="Yang R."/>
            <person name="Briner A.E."/>
            <person name="Felis G.E."/>
            <person name="de Vos W.M."/>
            <person name="Barrangou R."/>
            <person name="Klaenhammer T.R."/>
            <person name="Caufield P.W."/>
            <person name="Cui Y."/>
            <person name="Zhang H."/>
            <person name="O'Toole P.W."/>
        </authorList>
    </citation>
    <scope>NUCLEOTIDE SEQUENCE [LARGE SCALE GENOMIC DNA]</scope>
    <source>
        <strain evidence="1 2">DSM 17896</strain>
    </source>
</reference>